<dbReference type="GO" id="GO:0005737">
    <property type="term" value="C:cytoplasm"/>
    <property type="evidence" value="ECO:0007669"/>
    <property type="project" value="TreeGrafter"/>
</dbReference>
<dbReference type="InterPro" id="IPR001607">
    <property type="entry name" value="Znf_UBP"/>
</dbReference>
<feature type="domain" description="UBP-type" evidence="8">
    <location>
        <begin position="403"/>
        <end position="508"/>
    </location>
</feature>
<dbReference type="RefSeq" id="XP_007674453.1">
    <property type="nucleotide sequence ID" value="XM_007676263.1"/>
</dbReference>
<dbReference type="GO" id="GO:0061630">
    <property type="term" value="F:ubiquitin protein ligase activity"/>
    <property type="evidence" value="ECO:0007669"/>
    <property type="project" value="TreeGrafter"/>
</dbReference>
<reference evidence="9 10" key="1">
    <citation type="journal article" date="2012" name="PLoS Pathog.">
        <title>Diverse lifestyles and strategies of plant pathogenesis encoded in the genomes of eighteen Dothideomycetes fungi.</title>
        <authorList>
            <person name="Ohm R.A."/>
            <person name="Feau N."/>
            <person name="Henrissat B."/>
            <person name="Schoch C.L."/>
            <person name="Horwitz B.A."/>
            <person name="Barry K.W."/>
            <person name="Condon B.J."/>
            <person name="Copeland A.C."/>
            <person name="Dhillon B."/>
            <person name="Glaser F."/>
            <person name="Hesse C.N."/>
            <person name="Kosti I."/>
            <person name="LaButti K."/>
            <person name="Lindquist E.A."/>
            <person name="Lucas S."/>
            <person name="Salamov A.A."/>
            <person name="Bradshaw R.E."/>
            <person name="Ciuffetti L."/>
            <person name="Hamelin R.C."/>
            <person name="Kema G.H.J."/>
            <person name="Lawrence C."/>
            <person name="Scott J.A."/>
            <person name="Spatafora J.W."/>
            <person name="Turgeon B.G."/>
            <person name="de Wit P.J.G.M."/>
            <person name="Zhong S."/>
            <person name="Goodwin S.B."/>
            <person name="Grigoriev I.V."/>
        </authorList>
    </citation>
    <scope>NUCLEOTIDE SEQUENCE [LARGE SCALE GENOMIC DNA]</scope>
    <source>
        <strain evidence="9 10">UAMH 10762</strain>
    </source>
</reference>
<proteinExistence type="predicted"/>
<evidence type="ECO:0000256" key="5">
    <source>
        <dbReference type="SAM" id="Coils"/>
    </source>
</evidence>
<dbReference type="Proteomes" id="UP000011761">
    <property type="component" value="Unassembled WGS sequence"/>
</dbReference>
<feature type="domain" description="RING-type" evidence="7">
    <location>
        <begin position="367"/>
        <end position="406"/>
    </location>
</feature>
<evidence type="ECO:0000259" key="8">
    <source>
        <dbReference type="PROSITE" id="PS50271"/>
    </source>
</evidence>
<dbReference type="Gene3D" id="3.30.40.10">
    <property type="entry name" value="Zinc/RING finger domain, C3HC4 (zinc finger)"/>
    <property type="match status" value="2"/>
</dbReference>
<name>M2MNQ0_BAUPA</name>
<evidence type="ECO:0008006" key="11">
    <source>
        <dbReference type="Google" id="ProtNLM"/>
    </source>
</evidence>
<dbReference type="HOGENOM" id="CLU_009969_0_0_1"/>
<dbReference type="SMART" id="SM00290">
    <property type="entry name" value="ZnF_UBP"/>
    <property type="match status" value="1"/>
</dbReference>
<dbReference type="OMA" id="SIECIDM"/>
<keyword evidence="1" id="KW-0479">Metal-binding</keyword>
<dbReference type="GO" id="GO:0007265">
    <property type="term" value="P:Ras protein signal transduction"/>
    <property type="evidence" value="ECO:0007669"/>
    <property type="project" value="TreeGrafter"/>
</dbReference>
<dbReference type="GO" id="GO:0016567">
    <property type="term" value="P:protein ubiquitination"/>
    <property type="evidence" value="ECO:0007669"/>
    <property type="project" value="TreeGrafter"/>
</dbReference>
<keyword evidence="10" id="KW-1185">Reference proteome</keyword>
<evidence type="ECO:0000256" key="6">
    <source>
        <dbReference type="SAM" id="MobiDB-lite"/>
    </source>
</evidence>
<feature type="region of interest" description="Disordered" evidence="6">
    <location>
        <begin position="58"/>
        <end position="123"/>
    </location>
</feature>
<dbReference type="InterPro" id="IPR013083">
    <property type="entry name" value="Znf_RING/FYVE/PHD"/>
</dbReference>
<dbReference type="EMBL" id="KB445553">
    <property type="protein sequence ID" value="EMC98316.1"/>
    <property type="molecule type" value="Genomic_DNA"/>
</dbReference>
<dbReference type="PROSITE" id="PS50089">
    <property type="entry name" value="ZF_RING_2"/>
    <property type="match status" value="1"/>
</dbReference>
<feature type="compositionally biased region" description="Polar residues" evidence="6">
    <location>
        <begin position="318"/>
        <end position="330"/>
    </location>
</feature>
<dbReference type="KEGG" id="bcom:BAUCODRAFT_32335"/>
<dbReference type="InterPro" id="IPR001841">
    <property type="entry name" value="Znf_RING"/>
</dbReference>
<keyword evidence="2 4" id="KW-0863">Zinc-finger</keyword>
<evidence type="ECO:0000256" key="4">
    <source>
        <dbReference type="PROSITE-ProRule" id="PRU00502"/>
    </source>
</evidence>
<evidence type="ECO:0000313" key="9">
    <source>
        <dbReference type="EMBL" id="EMC98316.1"/>
    </source>
</evidence>
<evidence type="ECO:0000256" key="2">
    <source>
        <dbReference type="ARBA" id="ARBA00022771"/>
    </source>
</evidence>
<sequence>MSSYFFHLKLELYTVPASNADTRCFPNSPASRKVYTPPSGTDIFRDTFPAHATSRLIAKRPGTPQSHKSSDSEASPRRKQLAGLADSSPGDALLLPERNLNLRDIPPQSPALTAAKHSNETSARDWRYQAVSIESIDMASQSSFDVAASKAVKNPVNGLHTKAVYLPSESKTTEVGYGIVHLYRDSEESTLLADGEGLPRRYLEDRRGRASGHGDHGFSPEDCTTLCILAVPSWMMPSDLLGFVGDQAREDVSHFRLIRTGRANKYMVLLKFRSAKKAREWQRLYNGRLFSAAEPENCHVVFIKSVEFLSPDTDVKSDATSFPQNTNDPFTSKARLNGNEVSALTSKSLSSKPLAPPPPNLLELPTCPVCLERMDETTGLLTILCQHVFHCACLEKWRGSGCPVCRYTHSPSYTFPYPRPHELEDTISEPLCSVCTTTNNLWICLICGNIGCGRYDSAHAYAHYEETSHCYAMDISTQHVWDYAGDGYVHRLIQSKPDAKLIDLPTRTRHENEAFRAEGGDSVPREKMESMANEYTYLLTSQLEGQRRYFEEQVERAADKAAQACTRADEAATSAVKSTAELVKMEEERKNLADTVARIEVALAKSEKARQKFEQMAREMSSQLREEKTLNEGLVKRIHAADEKAERAKKEAAEAEEKRKELADLNHDLTMFISGQEKVKELEAQGEEVVDGAASVPEQSKKKGKGKKR</sequence>
<gene>
    <name evidence="9" type="ORF">BAUCODRAFT_32335</name>
</gene>
<dbReference type="PROSITE" id="PS50271">
    <property type="entry name" value="ZF_UBP"/>
    <property type="match status" value="1"/>
</dbReference>
<dbReference type="Pfam" id="PF13639">
    <property type="entry name" value="zf-RING_2"/>
    <property type="match status" value="1"/>
</dbReference>
<dbReference type="GO" id="GO:0008270">
    <property type="term" value="F:zinc ion binding"/>
    <property type="evidence" value="ECO:0007669"/>
    <property type="project" value="UniProtKB-KW"/>
</dbReference>
<dbReference type="eggNOG" id="KOG0804">
    <property type="taxonomic scope" value="Eukaryota"/>
</dbReference>
<dbReference type="OrthoDB" id="273556at2759"/>
<organism evidence="9 10">
    <name type="scientific">Baudoinia panamericana (strain UAMH 10762)</name>
    <name type="common">Angels' share fungus</name>
    <name type="synonym">Baudoinia compniacensis (strain UAMH 10762)</name>
    <dbReference type="NCBI Taxonomy" id="717646"/>
    <lineage>
        <taxon>Eukaryota</taxon>
        <taxon>Fungi</taxon>
        <taxon>Dikarya</taxon>
        <taxon>Ascomycota</taxon>
        <taxon>Pezizomycotina</taxon>
        <taxon>Dothideomycetes</taxon>
        <taxon>Dothideomycetidae</taxon>
        <taxon>Mycosphaerellales</taxon>
        <taxon>Teratosphaeriaceae</taxon>
        <taxon>Baudoinia</taxon>
    </lineage>
</organism>
<keyword evidence="5" id="KW-0175">Coiled coil</keyword>
<protein>
    <recommendedName>
        <fullName evidence="11">Zf-UBP-domain-containing protein</fullName>
    </recommendedName>
</protein>
<dbReference type="Pfam" id="PF07576">
    <property type="entry name" value="BRAP2"/>
    <property type="match status" value="1"/>
</dbReference>
<evidence type="ECO:0000256" key="3">
    <source>
        <dbReference type="ARBA" id="ARBA00022833"/>
    </source>
</evidence>
<evidence type="ECO:0000259" key="7">
    <source>
        <dbReference type="PROSITE" id="PS50089"/>
    </source>
</evidence>
<dbReference type="Pfam" id="PF02148">
    <property type="entry name" value="zf-UBP"/>
    <property type="match status" value="1"/>
</dbReference>
<accession>M2MNQ0</accession>
<evidence type="ECO:0000256" key="1">
    <source>
        <dbReference type="ARBA" id="ARBA00022723"/>
    </source>
</evidence>
<dbReference type="GeneID" id="19111747"/>
<dbReference type="InterPro" id="IPR034931">
    <property type="entry name" value="ETP1_RRM"/>
</dbReference>
<dbReference type="AlphaFoldDB" id="M2MNQ0"/>
<feature type="region of interest" description="Disordered" evidence="6">
    <location>
        <begin position="684"/>
        <end position="709"/>
    </location>
</feature>
<dbReference type="CDD" id="cd16457">
    <property type="entry name" value="RING-H2_BRAP2"/>
    <property type="match status" value="1"/>
</dbReference>
<dbReference type="PANTHER" id="PTHR24007:SF7">
    <property type="entry name" value="BRCA1-ASSOCIATED PROTEIN"/>
    <property type="match status" value="1"/>
</dbReference>
<dbReference type="PANTHER" id="PTHR24007">
    <property type="entry name" value="BRCA1-ASSOCIATED PROTEIN"/>
    <property type="match status" value="1"/>
</dbReference>
<dbReference type="SMART" id="SM00184">
    <property type="entry name" value="RING"/>
    <property type="match status" value="1"/>
</dbReference>
<dbReference type="STRING" id="717646.M2MNQ0"/>
<dbReference type="CDD" id="cd12717">
    <property type="entry name" value="RRM_ETP1"/>
    <property type="match status" value="1"/>
</dbReference>
<keyword evidence="3" id="KW-0862">Zinc</keyword>
<dbReference type="InterPro" id="IPR047243">
    <property type="entry name" value="RING-H2_BRAP2"/>
</dbReference>
<feature type="region of interest" description="Disordered" evidence="6">
    <location>
        <begin position="315"/>
        <end position="334"/>
    </location>
</feature>
<dbReference type="SUPFAM" id="SSF57850">
    <property type="entry name" value="RING/U-box"/>
    <property type="match status" value="2"/>
</dbReference>
<dbReference type="InterPro" id="IPR011422">
    <property type="entry name" value="BRAP2/ETP1_RRM"/>
</dbReference>
<feature type="coiled-coil region" evidence="5">
    <location>
        <begin position="575"/>
        <end position="668"/>
    </location>
</feature>
<evidence type="ECO:0000313" key="10">
    <source>
        <dbReference type="Proteomes" id="UP000011761"/>
    </source>
</evidence>